<name>A0ABU5QV63_9BACT</name>
<dbReference type="Gene3D" id="2.60.40.10">
    <property type="entry name" value="Immunoglobulins"/>
    <property type="match status" value="1"/>
</dbReference>
<dbReference type="RefSeq" id="WP_323254013.1">
    <property type="nucleotide sequence ID" value="NZ_JAYFUL010000082.1"/>
</dbReference>
<keyword evidence="2" id="KW-0732">Signal</keyword>
<dbReference type="Pfam" id="PF07610">
    <property type="entry name" value="DUF1573"/>
    <property type="match status" value="1"/>
</dbReference>
<feature type="compositionally biased region" description="Low complexity" evidence="1">
    <location>
        <begin position="130"/>
        <end position="141"/>
    </location>
</feature>
<dbReference type="InterPro" id="IPR013783">
    <property type="entry name" value="Ig-like_fold"/>
</dbReference>
<evidence type="ECO:0000256" key="1">
    <source>
        <dbReference type="SAM" id="MobiDB-lite"/>
    </source>
</evidence>
<dbReference type="EMBL" id="JAYFUL010000082">
    <property type="protein sequence ID" value="MEA5261000.1"/>
    <property type="molecule type" value="Genomic_DNA"/>
</dbReference>
<dbReference type="PANTHER" id="PTHR37833:SF1">
    <property type="entry name" value="SIGNAL PEPTIDE PROTEIN"/>
    <property type="match status" value="1"/>
</dbReference>
<keyword evidence="4" id="KW-1185">Reference proteome</keyword>
<evidence type="ECO:0000313" key="3">
    <source>
        <dbReference type="EMBL" id="MEA5261000.1"/>
    </source>
</evidence>
<sequence length="149" mass="15403">MKKLLFVFALVFVASFANAQGVIKFKSESHDFGKIEEGVVATHVFEFTNTGTAPVVISNASPSCGCTTPDWTKEPVMPGKTGKVTAAFSSAGRLGGFSKTVTVISNAETPQIVLSFKGEVVSKGTPAESAAPAAPVAPVKAPAKKKSTK</sequence>
<evidence type="ECO:0000256" key="2">
    <source>
        <dbReference type="SAM" id="SignalP"/>
    </source>
</evidence>
<feature type="chain" id="PRO_5046158652" evidence="2">
    <location>
        <begin position="20"/>
        <end position="149"/>
    </location>
</feature>
<dbReference type="InterPro" id="IPR011467">
    <property type="entry name" value="DUF1573"/>
</dbReference>
<gene>
    <name evidence="3" type="ORF">VB264_24595</name>
</gene>
<dbReference type="PANTHER" id="PTHR37833">
    <property type="entry name" value="LIPOPROTEIN-RELATED"/>
    <property type="match status" value="1"/>
</dbReference>
<organism evidence="3 4">
    <name type="scientific">Arcicella aquatica</name>
    <dbReference type="NCBI Taxonomy" id="217141"/>
    <lineage>
        <taxon>Bacteria</taxon>
        <taxon>Pseudomonadati</taxon>
        <taxon>Bacteroidota</taxon>
        <taxon>Cytophagia</taxon>
        <taxon>Cytophagales</taxon>
        <taxon>Flectobacillaceae</taxon>
        <taxon>Arcicella</taxon>
    </lineage>
</organism>
<feature type="region of interest" description="Disordered" evidence="1">
    <location>
        <begin position="124"/>
        <end position="149"/>
    </location>
</feature>
<comment type="caution">
    <text evidence="3">The sequence shown here is derived from an EMBL/GenBank/DDBJ whole genome shotgun (WGS) entry which is preliminary data.</text>
</comment>
<reference evidence="3 4" key="1">
    <citation type="submission" date="2023-12" db="EMBL/GenBank/DDBJ databases">
        <title>Novel species of the genus Arcicella isolated from rivers.</title>
        <authorList>
            <person name="Lu H."/>
        </authorList>
    </citation>
    <scope>NUCLEOTIDE SEQUENCE [LARGE SCALE GENOMIC DNA]</scope>
    <source>
        <strain evidence="3 4">LMG 21963</strain>
    </source>
</reference>
<evidence type="ECO:0000313" key="4">
    <source>
        <dbReference type="Proteomes" id="UP001304671"/>
    </source>
</evidence>
<proteinExistence type="predicted"/>
<feature type="signal peptide" evidence="2">
    <location>
        <begin position="1"/>
        <end position="19"/>
    </location>
</feature>
<accession>A0ABU5QV63</accession>
<protein>
    <submittedName>
        <fullName evidence="3">DUF1573 domain-containing protein</fullName>
    </submittedName>
</protein>
<dbReference type="Proteomes" id="UP001304671">
    <property type="component" value="Unassembled WGS sequence"/>
</dbReference>